<dbReference type="InterPro" id="IPR002523">
    <property type="entry name" value="MgTranspt_CorA/ZnTranspt_ZntB"/>
</dbReference>
<dbReference type="Pfam" id="PF01544">
    <property type="entry name" value="CorA"/>
    <property type="match status" value="1"/>
</dbReference>
<evidence type="ECO:0000256" key="10">
    <source>
        <dbReference type="ARBA" id="ARBA00023136"/>
    </source>
</evidence>
<evidence type="ECO:0000256" key="7">
    <source>
        <dbReference type="ARBA" id="ARBA00022833"/>
    </source>
</evidence>
<dbReference type="InterPro" id="IPR045863">
    <property type="entry name" value="CorA_TM1_TM2"/>
</dbReference>
<keyword evidence="6 12" id="KW-0812">Transmembrane</keyword>
<evidence type="ECO:0000256" key="6">
    <source>
        <dbReference type="ARBA" id="ARBA00022692"/>
    </source>
</evidence>
<dbReference type="RefSeq" id="WP_188574011.1">
    <property type="nucleotide sequence ID" value="NZ_BMDZ01000001.1"/>
</dbReference>
<dbReference type="PANTHER" id="PTHR46494">
    <property type="entry name" value="CORA FAMILY METAL ION TRANSPORTER (EUROFUNG)"/>
    <property type="match status" value="1"/>
</dbReference>
<dbReference type="PANTHER" id="PTHR46494:SF3">
    <property type="entry name" value="ZINC TRANSPORT PROTEIN ZNTB"/>
    <property type="match status" value="1"/>
</dbReference>
<accession>A0ABQ1I775</accession>
<feature type="transmembrane region" description="Helical" evidence="12">
    <location>
        <begin position="324"/>
        <end position="344"/>
    </location>
</feature>
<dbReference type="SUPFAM" id="SSF144083">
    <property type="entry name" value="Magnesium transport protein CorA, transmembrane region"/>
    <property type="match status" value="1"/>
</dbReference>
<comment type="caution">
    <text evidence="13">The sequence shown here is derived from an EMBL/GenBank/DDBJ whole genome shotgun (WGS) entry which is preliminary data.</text>
</comment>
<evidence type="ECO:0000256" key="9">
    <source>
        <dbReference type="ARBA" id="ARBA00023065"/>
    </source>
</evidence>
<sequence>MTPASDTDTDRGLVYAFALDGQGGGRAVPAADLPAATRAARDGSGPPLWLHVDRTAAEVGIWLDAAGIPPQAAEALLAEETRPRADRFGDGLVINLRGLNLNPGMDAFDLVSVRAWAAPGITLTTRRYRIMAARGMAEALAAGADGPLDAGGVIAQLADRLMTRLRVEIDRLEDEIDQLEDEALDAAAASGTSPRTAHRPGGIRRARARLAELRRETIALRRYMAPQREALSRLAILDPSPFGHADRLDLRETADQLTRMVEDLEAIRERTLLAQGEWEARIAERTDRTVYLLTILSAVLLPLSVVTGLLGVNVGGIPGAGHPAAFAILCAALTILVAIQLWLFRRLRWI</sequence>
<protein>
    <submittedName>
        <fullName evidence="13">Zinc transporter ZntB</fullName>
    </submittedName>
</protein>
<keyword evidence="8 12" id="KW-1133">Transmembrane helix</keyword>
<evidence type="ECO:0000256" key="12">
    <source>
        <dbReference type="SAM" id="Phobius"/>
    </source>
</evidence>
<keyword evidence="14" id="KW-1185">Reference proteome</keyword>
<comment type="subcellular location">
    <subcellularLocation>
        <location evidence="1">Cell membrane</location>
        <topology evidence="1">Multi-pass membrane protein</topology>
    </subcellularLocation>
</comment>
<dbReference type="EMBL" id="BMDZ01000001">
    <property type="protein sequence ID" value="GGB23742.1"/>
    <property type="molecule type" value="Genomic_DNA"/>
</dbReference>
<evidence type="ECO:0000256" key="11">
    <source>
        <dbReference type="SAM" id="Coils"/>
    </source>
</evidence>
<evidence type="ECO:0000256" key="3">
    <source>
        <dbReference type="ARBA" id="ARBA00022448"/>
    </source>
</evidence>
<name>A0ABQ1I775_9PROT</name>
<proteinExistence type="inferred from homology"/>
<comment type="similarity">
    <text evidence="2">Belongs to the CorA metal ion transporter (MIT) (TC 1.A.35) family.</text>
</comment>
<dbReference type="Gene3D" id="3.30.460.20">
    <property type="entry name" value="CorA soluble domain-like"/>
    <property type="match status" value="1"/>
</dbReference>
<evidence type="ECO:0000313" key="14">
    <source>
        <dbReference type="Proteomes" id="UP000603352"/>
    </source>
</evidence>
<keyword evidence="3" id="KW-0813">Transport</keyword>
<keyword evidence="9" id="KW-0406">Ion transport</keyword>
<evidence type="ECO:0000256" key="4">
    <source>
        <dbReference type="ARBA" id="ARBA00022475"/>
    </source>
</evidence>
<evidence type="ECO:0000313" key="13">
    <source>
        <dbReference type="EMBL" id="GGB23742.1"/>
    </source>
</evidence>
<dbReference type="Proteomes" id="UP000603352">
    <property type="component" value="Unassembled WGS sequence"/>
</dbReference>
<evidence type="ECO:0000256" key="1">
    <source>
        <dbReference type="ARBA" id="ARBA00004651"/>
    </source>
</evidence>
<gene>
    <name evidence="13" type="ORF">GCM10011505_01200</name>
</gene>
<evidence type="ECO:0000256" key="5">
    <source>
        <dbReference type="ARBA" id="ARBA00022519"/>
    </source>
</evidence>
<feature type="transmembrane region" description="Helical" evidence="12">
    <location>
        <begin position="290"/>
        <end position="312"/>
    </location>
</feature>
<feature type="coiled-coil region" evidence="11">
    <location>
        <begin position="155"/>
        <end position="189"/>
    </location>
</feature>
<evidence type="ECO:0000256" key="8">
    <source>
        <dbReference type="ARBA" id="ARBA00022989"/>
    </source>
</evidence>
<keyword evidence="11" id="KW-0175">Coiled coil</keyword>
<keyword evidence="4" id="KW-1003">Cell membrane</keyword>
<dbReference type="SUPFAM" id="SSF143865">
    <property type="entry name" value="CorA soluble domain-like"/>
    <property type="match status" value="1"/>
</dbReference>
<dbReference type="Gene3D" id="1.20.58.340">
    <property type="entry name" value="Magnesium transport protein CorA, transmembrane region"/>
    <property type="match status" value="2"/>
</dbReference>
<keyword evidence="7" id="KW-0862">Zinc</keyword>
<reference evidence="14" key="1">
    <citation type="journal article" date="2019" name="Int. J. Syst. Evol. Microbiol.">
        <title>The Global Catalogue of Microorganisms (GCM) 10K type strain sequencing project: providing services to taxonomists for standard genome sequencing and annotation.</title>
        <authorList>
            <consortium name="The Broad Institute Genomics Platform"/>
            <consortium name="The Broad Institute Genome Sequencing Center for Infectious Disease"/>
            <person name="Wu L."/>
            <person name="Ma J."/>
        </authorList>
    </citation>
    <scope>NUCLEOTIDE SEQUENCE [LARGE SCALE GENOMIC DNA]</scope>
    <source>
        <strain evidence="14">CGMCC 1.10188</strain>
    </source>
</reference>
<organism evidence="13 14">
    <name type="scientific">Tistrella bauzanensis</name>
    <dbReference type="NCBI Taxonomy" id="657419"/>
    <lineage>
        <taxon>Bacteria</taxon>
        <taxon>Pseudomonadati</taxon>
        <taxon>Pseudomonadota</taxon>
        <taxon>Alphaproteobacteria</taxon>
        <taxon>Geminicoccales</taxon>
        <taxon>Geminicoccaceae</taxon>
        <taxon>Tistrella</taxon>
    </lineage>
</organism>
<dbReference type="CDD" id="cd12833">
    <property type="entry name" value="ZntB-like_1"/>
    <property type="match status" value="1"/>
</dbReference>
<keyword evidence="5" id="KW-0997">Cell inner membrane</keyword>
<keyword evidence="10 12" id="KW-0472">Membrane</keyword>
<evidence type="ECO:0000256" key="2">
    <source>
        <dbReference type="ARBA" id="ARBA00009765"/>
    </source>
</evidence>
<dbReference type="InterPro" id="IPR045861">
    <property type="entry name" value="CorA_cytoplasmic_dom"/>
</dbReference>